<dbReference type="PANTHER" id="PTHR12805:SF0">
    <property type="entry name" value="DNA_RNA-BINDING PROTEIN KIN17"/>
    <property type="match status" value="1"/>
</dbReference>
<dbReference type="Gene3D" id="1.10.10.2030">
    <property type="entry name" value="DNA/RNA-binding protein Kin17, conserved domain"/>
    <property type="match status" value="1"/>
</dbReference>
<dbReference type="SUPFAM" id="SSF57667">
    <property type="entry name" value="beta-beta-alpha zinc fingers"/>
    <property type="match status" value="1"/>
</dbReference>
<protein>
    <recommendedName>
        <fullName evidence="2">C2H2-type domain-containing protein</fullName>
    </recommendedName>
</protein>
<comment type="caution">
    <text evidence="3">The sequence shown here is derived from an EMBL/GenBank/DDBJ whole genome shotgun (WGS) entry which is preliminary data.</text>
</comment>
<dbReference type="GO" id="GO:0005634">
    <property type="term" value="C:nucleus"/>
    <property type="evidence" value="ECO:0007669"/>
    <property type="project" value="TreeGrafter"/>
</dbReference>
<evidence type="ECO:0000313" key="3">
    <source>
        <dbReference type="EMBL" id="KAG7191320.1"/>
    </source>
</evidence>
<dbReference type="AlphaFoldDB" id="A0A9P8AGF0"/>
<dbReference type="Gene3D" id="3.30.160.60">
    <property type="entry name" value="Classic Zinc Finger"/>
    <property type="match status" value="1"/>
</dbReference>
<accession>A0A9P8AGF0</accession>
<reference evidence="3" key="1">
    <citation type="submission" date="2021-03" db="EMBL/GenBank/DDBJ databases">
        <authorList>
            <person name="Palmer J.M."/>
        </authorList>
    </citation>
    <scope>NUCLEOTIDE SEQUENCE</scope>
    <source>
        <strain evidence="3">ARV_011</strain>
    </source>
</reference>
<proteinExistence type="predicted"/>
<dbReference type="EMBL" id="JAHMUF010000034">
    <property type="protein sequence ID" value="KAG7191320.1"/>
    <property type="molecule type" value="Genomic_DNA"/>
</dbReference>
<evidence type="ECO:0000313" key="4">
    <source>
        <dbReference type="Proteomes" id="UP000790833"/>
    </source>
</evidence>
<feature type="region of interest" description="Disordered" evidence="1">
    <location>
        <begin position="181"/>
        <end position="201"/>
    </location>
</feature>
<dbReference type="InterPro" id="IPR037321">
    <property type="entry name" value="KIN17-like"/>
</dbReference>
<dbReference type="GeneID" id="66116935"/>
<dbReference type="OrthoDB" id="10266249at2759"/>
<dbReference type="InterPro" id="IPR056767">
    <property type="entry name" value="C2H2-Znf_KIN17"/>
</dbReference>
<feature type="domain" description="C2H2-type" evidence="2">
    <location>
        <begin position="26"/>
        <end position="48"/>
    </location>
</feature>
<dbReference type="GO" id="GO:0006974">
    <property type="term" value="P:DNA damage response"/>
    <property type="evidence" value="ECO:0007669"/>
    <property type="project" value="TreeGrafter"/>
</dbReference>
<dbReference type="PROSITE" id="PS00028">
    <property type="entry name" value="ZINC_FINGER_C2H2_1"/>
    <property type="match status" value="1"/>
</dbReference>
<name>A0A9P8AGF0_9ASCO</name>
<evidence type="ECO:0000256" key="1">
    <source>
        <dbReference type="SAM" id="MobiDB-lite"/>
    </source>
</evidence>
<dbReference type="InterPro" id="IPR013087">
    <property type="entry name" value="Znf_C2H2_type"/>
</dbReference>
<dbReference type="GO" id="GO:0006260">
    <property type="term" value="P:DNA replication"/>
    <property type="evidence" value="ECO:0007669"/>
    <property type="project" value="TreeGrafter"/>
</dbReference>
<organism evidence="3 4">
    <name type="scientific">Scheffersomyces spartinae</name>
    <dbReference type="NCBI Taxonomy" id="45513"/>
    <lineage>
        <taxon>Eukaryota</taxon>
        <taxon>Fungi</taxon>
        <taxon>Dikarya</taxon>
        <taxon>Ascomycota</taxon>
        <taxon>Saccharomycotina</taxon>
        <taxon>Pichiomycetes</taxon>
        <taxon>Debaryomycetaceae</taxon>
        <taxon>Scheffersomyces</taxon>
    </lineage>
</organism>
<sequence>MADIGTAKYQNKRIKLAGPQKLKYYCQVCQKQCRDSNGFKNHVNSPSHMGKVSDMDMGSVEDYLKQFSTDFLRLLRLNHGTKKINANRFYQEFILDKEHVHMNATKWNSLTAFVKYLGREGLVKVENSEFENEFALEISYIDKAALIRDGESKKQKVAHSQKDDEVTVRLLQKRKEIGKRNLEQYEKENKANDDVKSKSNDLPVKPVKISLALKKRKLEKRSLFGGEDD</sequence>
<dbReference type="PANTHER" id="PTHR12805">
    <property type="entry name" value="KIN17 KIN, ANTIGENIC DETERMINANT OF RECA PROTEIN HOMOLOG"/>
    <property type="match status" value="1"/>
</dbReference>
<dbReference type="RefSeq" id="XP_043046872.1">
    <property type="nucleotide sequence ID" value="XM_043194280.1"/>
</dbReference>
<feature type="compositionally biased region" description="Basic and acidic residues" evidence="1">
    <location>
        <begin position="181"/>
        <end position="199"/>
    </location>
</feature>
<dbReference type="SMART" id="SM01253">
    <property type="entry name" value="Kin17_mid"/>
    <property type="match status" value="1"/>
</dbReference>
<dbReference type="GO" id="GO:0003690">
    <property type="term" value="F:double-stranded DNA binding"/>
    <property type="evidence" value="ECO:0007669"/>
    <property type="project" value="TreeGrafter"/>
</dbReference>
<dbReference type="InterPro" id="IPR019447">
    <property type="entry name" value="DNA/RNA-bd_Kin17_WH-like_dom"/>
</dbReference>
<dbReference type="Pfam" id="PF10357">
    <property type="entry name" value="WH_KIN17"/>
    <property type="match status" value="1"/>
</dbReference>
<gene>
    <name evidence="3" type="ORF">KQ657_003561</name>
</gene>
<dbReference type="InterPro" id="IPR038254">
    <property type="entry name" value="KIN17_WH-like_sf"/>
</dbReference>
<dbReference type="Proteomes" id="UP000790833">
    <property type="component" value="Unassembled WGS sequence"/>
</dbReference>
<evidence type="ECO:0000259" key="2">
    <source>
        <dbReference type="PROSITE" id="PS00028"/>
    </source>
</evidence>
<dbReference type="Pfam" id="PF25095">
    <property type="entry name" value="C2H2-zf_KIN17"/>
    <property type="match status" value="1"/>
</dbReference>
<keyword evidence="4" id="KW-1185">Reference proteome</keyword>
<dbReference type="InterPro" id="IPR036236">
    <property type="entry name" value="Znf_C2H2_sf"/>
</dbReference>